<protein>
    <recommendedName>
        <fullName evidence="2">Selenocysteine-specific elongation factor</fullName>
    </recommendedName>
    <alternativeName>
        <fullName evidence="8">SelB translation factor</fullName>
    </alternativeName>
</protein>
<dbReference type="InterPro" id="IPR015191">
    <property type="entry name" value="SelB_WHD4"/>
</dbReference>
<dbReference type="InterPro" id="IPR015190">
    <property type="entry name" value="Elong_fac_SelB-wing-hlx_typ-2"/>
</dbReference>
<dbReference type="InterPro" id="IPR000795">
    <property type="entry name" value="T_Tr_GTP-bd_dom"/>
</dbReference>
<feature type="domain" description="Tr-type G" evidence="9">
    <location>
        <begin position="3"/>
        <end position="176"/>
    </location>
</feature>
<dbReference type="Gene3D" id="1.10.10.10">
    <property type="entry name" value="Winged helix-like DNA-binding domain superfamily/Winged helix DNA-binding domain"/>
    <property type="match status" value="1"/>
</dbReference>
<dbReference type="OrthoDB" id="9804504at2"/>
<dbReference type="GO" id="GO:0003924">
    <property type="term" value="F:GTPase activity"/>
    <property type="evidence" value="ECO:0007669"/>
    <property type="project" value="InterPro"/>
</dbReference>
<dbReference type="NCBIfam" id="TIGR00231">
    <property type="entry name" value="small_GTP"/>
    <property type="match status" value="1"/>
</dbReference>
<dbReference type="Pfam" id="PF09107">
    <property type="entry name" value="WHD_3rd_SelB"/>
    <property type="match status" value="1"/>
</dbReference>
<dbReference type="InterPro" id="IPR027417">
    <property type="entry name" value="P-loop_NTPase"/>
</dbReference>
<dbReference type="Gene3D" id="3.40.50.300">
    <property type="entry name" value="P-loop containing nucleotide triphosphate hydrolases"/>
    <property type="match status" value="1"/>
</dbReference>
<organism evidence="10 11">
    <name type="scientific">Tenuibacillus multivorans</name>
    <dbReference type="NCBI Taxonomy" id="237069"/>
    <lineage>
        <taxon>Bacteria</taxon>
        <taxon>Bacillati</taxon>
        <taxon>Bacillota</taxon>
        <taxon>Bacilli</taxon>
        <taxon>Bacillales</taxon>
        <taxon>Bacillaceae</taxon>
        <taxon>Tenuibacillus</taxon>
    </lineage>
</organism>
<evidence type="ECO:0000256" key="2">
    <source>
        <dbReference type="ARBA" id="ARBA00015953"/>
    </source>
</evidence>
<comment type="function">
    <text evidence="7">Translation factor necessary for the incorporation of selenocysteine into proteins. It probably replaces EF-Tu for the insertion of selenocysteine directed by the UGA codon. SelB binds GTP and GDP.</text>
</comment>
<dbReference type="PROSITE" id="PS51722">
    <property type="entry name" value="G_TR_2"/>
    <property type="match status" value="1"/>
</dbReference>
<dbReference type="Pfam" id="PF09106">
    <property type="entry name" value="WHD_2nd_SelB"/>
    <property type="match status" value="1"/>
</dbReference>
<evidence type="ECO:0000256" key="1">
    <source>
        <dbReference type="ARBA" id="ARBA00004496"/>
    </source>
</evidence>
<keyword evidence="4" id="KW-0547">Nucleotide-binding</keyword>
<dbReference type="GO" id="GO:0003723">
    <property type="term" value="F:RNA binding"/>
    <property type="evidence" value="ECO:0007669"/>
    <property type="project" value="InterPro"/>
</dbReference>
<evidence type="ECO:0000256" key="4">
    <source>
        <dbReference type="ARBA" id="ARBA00022741"/>
    </source>
</evidence>
<dbReference type="PANTHER" id="PTHR43721">
    <property type="entry name" value="ELONGATION FACTOR TU-RELATED"/>
    <property type="match status" value="1"/>
</dbReference>
<dbReference type="InterPro" id="IPR036390">
    <property type="entry name" value="WH_DNA-bd_sf"/>
</dbReference>
<evidence type="ECO:0000313" key="11">
    <source>
        <dbReference type="Proteomes" id="UP000199334"/>
    </source>
</evidence>
<dbReference type="NCBIfam" id="TIGR00475">
    <property type="entry name" value="selB"/>
    <property type="match status" value="1"/>
</dbReference>
<dbReference type="GO" id="GO:0001514">
    <property type="term" value="P:selenocysteine incorporation"/>
    <property type="evidence" value="ECO:0007669"/>
    <property type="project" value="InterPro"/>
</dbReference>
<reference evidence="10 11" key="1">
    <citation type="submission" date="2016-10" db="EMBL/GenBank/DDBJ databases">
        <authorList>
            <person name="de Groot N.N."/>
        </authorList>
    </citation>
    <scope>NUCLEOTIDE SEQUENCE [LARGE SCALE GENOMIC DNA]</scope>
    <source>
        <strain evidence="10 11">CGMCC 1.3442</strain>
    </source>
</reference>
<dbReference type="RefSeq" id="WP_093856960.1">
    <property type="nucleotide sequence ID" value="NZ_BJVZ01000002.1"/>
</dbReference>
<dbReference type="SUPFAM" id="SSF52540">
    <property type="entry name" value="P-loop containing nucleoside triphosphate hydrolases"/>
    <property type="match status" value="1"/>
</dbReference>
<dbReference type="PRINTS" id="PR00315">
    <property type="entry name" value="ELONGATNFCT"/>
</dbReference>
<dbReference type="InterPro" id="IPR036388">
    <property type="entry name" value="WH-like_DNA-bd_sf"/>
</dbReference>
<evidence type="ECO:0000256" key="8">
    <source>
        <dbReference type="ARBA" id="ARBA00031615"/>
    </source>
</evidence>
<dbReference type="Pfam" id="PF03144">
    <property type="entry name" value="GTP_EFTU_D2"/>
    <property type="match status" value="1"/>
</dbReference>
<dbReference type="CDD" id="cd15491">
    <property type="entry name" value="selB_III"/>
    <property type="match status" value="1"/>
</dbReference>
<evidence type="ECO:0000256" key="3">
    <source>
        <dbReference type="ARBA" id="ARBA00022490"/>
    </source>
</evidence>
<keyword evidence="6" id="KW-0342">GTP-binding</keyword>
<evidence type="ECO:0000256" key="6">
    <source>
        <dbReference type="ARBA" id="ARBA00023134"/>
    </source>
</evidence>
<dbReference type="Gene3D" id="2.40.30.10">
    <property type="entry name" value="Translation factors"/>
    <property type="match status" value="1"/>
</dbReference>
<dbReference type="EMBL" id="FNIG01000006">
    <property type="protein sequence ID" value="SDN57336.1"/>
    <property type="molecule type" value="Genomic_DNA"/>
</dbReference>
<dbReference type="InterPro" id="IPR009001">
    <property type="entry name" value="Transl_elong_EF1A/Init_IF2_C"/>
</dbReference>
<evidence type="ECO:0000259" key="9">
    <source>
        <dbReference type="PROSITE" id="PS51722"/>
    </source>
</evidence>
<dbReference type="STRING" id="237069.SAMN05216498_2541"/>
<dbReference type="InterPro" id="IPR057335">
    <property type="entry name" value="Beta-barrel_SelB"/>
</dbReference>
<dbReference type="PANTHER" id="PTHR43721:SF22">
    <property type="entry name" value="ELONGATION FACTOR TU, MITOCHONDRIAL"/>
    <property type="match status" value="1"/>
</dbReference>
<accession>A0A1H0CHH6</accession>
<dbReference type="InterPro" id="IPR004535">
    <property type="entry name" value="Transl_elong_SelB"/>
</dbReference>
<proteinExistence type="predicted"/>
<dbReference type="InterPro" id="IPR004161">
    <property type="entry name" value="EFTu-like_2"/>
</dbReference>
<keyword evidence="3" id="KW-0963">Cytoplasm</keyword>
<dbReference type="SUPFAM" id="SSF50447">
    <property type="entry name" value="Translation proteins"/>
    <property type="match status" value="1"/>
</dbReference>
<dbReference type="GO" id="GO:0005525">
    <property type="term" value="F:GTP binding"/>
    <property type="evidence" value="ECO:0007669"/>
    <property type="project" value="UniProtKB-KW"/>
</dbReference>
<evidence type="ECO:0000256" key="5">
    <source>
        <dbReference type="ARBA" id="ARBA00022917"/>
    </source>
</evidence>
<evidence type="ECO:0000256" key="7">
    <source>
        <dbReference type="ARBA" id="ARBA00025526"/>
    </source>
</evidence>
<dbReference type="Gene3D" id="1.10.10.2770">
    <property type="match status" value="1"/>
</dbReference>
<gene>
    <name evidence="10" type="ORF">SAMN05216498_2541</name>
</gene>
<dbReference type="GO" id="GO:0003746">
    <property type="term" value="F:translation elongation factor activity"/>
    <property type="evidence" value="ECO:0007669"/>
    <property type="project" value="UniProtKB-KW"/>
</dbReference>
<keyword evidence="10" id="KW-0251">Elongation factor</keyword>
<evidence type="ECO:0000313" key="10">
    <source>
        <dbReference type="EMBL" id="SDN57336.1"/>
    </source>
</evidence>
<dbReference type="InterPro" id="IPR050055">
    <property type="entry name" value="EF-Tu_GTPase"/>
</dbReference>
<sequence>MNQQNYTIGMAGHIDHGKTELVKALTGVETDRLKEEKDRRISIELGYAPLYKDDDISISIIDVPGHEKFIRQMIAGVSSIDLTILVIAADEGVMPQTREHLEILSFLNISRGIIVITKIDQVDSDLLAIVQEDIKEMVKGTVFEGQSLYEVDSISRKGIETLRIAILKQLENTDPKSKVGQLYLPVDQSFHIHGIGTVVRGTVVQGQVSGEDKVVVMPNGNRVKIKSIHRFNQPVSSSSAGQRTALALKGVSVNEVKRGSVLTTDELAQATNRIDIELQVSSNLHSEIKQRSPIKLHIGTTETYGRIIFYDRNKLDSQDTIYAQVELEESIYILKDQRYVLRRATPVETIGGGKVIEPFAQKHRHGEETVQQLKKKATIDQNDYILEIIHRNPGLDKYVVLKQGQLNDDLQALEEKGRIVNIENHLFVDSYVNQLVTYVEERLNKFHKQHPLLPGMNKSELIQQLPLHKPLNKTIVDYLVERELLKQKEHYVSLPTFYVQLNEELKPSVQQFLSRLNQDQLEVRPINEYIKEFITDKDVYVEDLKTYLIHQQDVVDLTDELYIEWLAFKSSINCLKEQTGEYFNLKEAKDYLGVSRKYLIPFLEKLDKLKMTIRVEGKRRWIK</sequence>
<comment type="subcellular location">
    <subcellularLocation>
        <location evidence="1">Cytoplasm</location>
    </subcellularLocation>
</comment>
<dbReference type="SUPFAM" id="SSF50465">
    <property type="entry name" value="EF-Tu/eEF-1alpha/eIF2-gamma C-terminal domain"/>
    <property type="match status" value="1"/>
</dbReference>
<dbReference type="InterPro" id="IPR005225">
    <property type="entry name" value="Small_GTP-bd"/>
</dbReference>
<keyword evidence="5" id="KW-0648">Protein biosynthesis</keyword>
<name>A0A1H0CHH6_9BACI</name>
<dbReference type="GO" id="GO:0005737">
    <property type="term" value="C:cytoplasm"/>
    <property type="evidence" value="ECO:0007669"/>
    <property type="project" value="UniProtKB-SubCell"/>
</dbReference>
<dbReference type="Pfam" id="PF25461">
    <property type="entry name" value="Beta-barrel_SelB"/>
    <property type="match status" value="1"/>
</dbReference>
<dbReference type="Proteomes" id="UP000199334">
    <property type="component" value="Unassembled WGS sequence"/>
</dbReference>
<dbReference type="CDD" id="cd04171">
    <property type="entry name" value="SelB"/>
    <property type="match status" value="1"/>
</dbReference>
<dbReference type="InterPro" id="IPR009000">
    <property type="entry name" value="Transl_B-barrel_sf"/>
</dbReference>
<dbReference type="AlphaFoldDB" id="A0A1H0CHH6"/>
<keyword evidence="11" id="KW-1185">Reference proteome</keyword>
<dbReference type="Pfam" id="PF00009">
    <property type="entry name" value="GTP_EFTU"/>
    <property type="match status" value="1"/>
</dbReference>
<dbReference type="SUPFAM" id="SSF46785">
    <property type="entry name" value="Winged helix' DNA-binding domain"/>
    <property type="match status" value="2"/>
</dbReference>